<proteinExistence type="predicted"/>
<name>A0A7W5EA29_9BURK</name>
<evidence type="ECO:0000313" key="2">
    <source>
        <dbReference type="Proteomes" id="UP000584325"/>
    </source>
</evidence>
<evidence type="ECO:0000313" key="1">
    <source>
        <dbReference type="EMBL" id="MBB3221002.1"/>
    </source>
</evidence>
<comment type="caution">
    <text evidence="1">The sequence shown here is derived from an EMBL/GenBank/DDBJ whole genome shotgun (WGS) entry which is preliminary data.</text>
</comment>
<sequence length="48" mass="5063">MTTTTAPRFEAATETSGFARLVASFLAEVRRAIELAGAPYVNGPLPPL</sequence>
<dbReference type="EMBL" id="JACHXS010000003">
    <property type="protein sequence ID" value="MBB3221002.1"/>
    <property type="molecule type" value="Genomic_DNA"/>
</dbReference>
<dbReference type="RefSeq" id="WP_175424743.1">
    <property type="nucleotide sequence ID" value="NZ_CP040017.1"/>
</dbReference>
<dbReference type="AlphaFoldDB" id="A0A7W5EA29"/>
<dbReference type="Proteomes" id="UP000584325">
    <property type="component" value="Unassembled WGS sequence"/>
</dbReference>
<accession>A0A7W5EA29</accession>
<reference evidence="1 2" key="1">
    <citation type="submission" date="2020-08" db="EMBL/GenBank/DDBJ databases">
        <title>Genomic Encyclopedia of Type Strains, Phase III (KMG-III): the genomes of soil and plant-associated and newly described type strains.</title>
        <authorList>
            <person name="Whitman W."/>
        </authorList>
    </citation>
    <scope>NUCLEOTIDE SEQUENCE [LARGE SCALE GENOMIC DNA]</scope>
    <source>
        <strain evidence="1 2">CECT 7753</strain>
    </source>
</reference>
<gene>
    <name evidence="1" type="ORF">FHS02_001809</name>
</gene>
<organism evidence="1 2">
    <name type="scientific">Pseudoduganella umbonata</name>
    <dbReference type="NCBI Taxonomy" id="864828"/>
    <lineage>
        <taxon>Bacteria</taxon>
        <taxon>Pseudomonadati</taxon>
        <taxon>Pseudomonadota</taxon>
        <taxon>Betaproteobacteria</taxon>
        <taxon>Burkholderiales</taxon>
        <taxon>Oxalobacteraceae</taxon>
        <taxon>Telluria group</taxon>
        <taxon>Pseudoduganella</taxon>
    </lineage>
</organism>
<protein>
    <submittedName>
        <fullName evidence="1">Uncharacterized protein</fullName>
    </submittedName>
</protein>